<evidence type="ECO:0000256" key="2">
    <source>
        <dbReference type="ARBA" id="ARBA00022448"/>
    </source>
</evidence>
<dbReference type="OrthoDB" id="9816041at2"/>
<evidence type="ECO:0000256" key="6">
    <source>
        <dbReference type="SAM" id="Phobius"/>
    </source>
</evidence>
<keyword evidence="5 6" id="KW-0472">Membrane</keyword>
<comment type="caution">
    <text evidence="8">The sequence shown here is derived from an EMBL/GenBank/DDBJ whole genome shotgun (WGS) entry which is preliminary data.</text>
</comment>
<feature type="transmembrane region" description="Helical" evidence="6">
    <location>
        <begin position="235"/>
        <end position="256"/>
    </location>
</feature>
<evidence type="ECO:0000313" key="9">
    <source>
        <dbReference type="Proteomes" id="UP000051330"/>
    </source>
</evidence>
<dbReference type="PRINTS" id="PR01036">
    <property type="entry name" value="TCRTETB"/>
</dbReference>
<reference evidence="8 9" key="1">
    <citation type="journal article" date="2015" name="Genome Announc.">
        <title>Expanding the biotechnology potential of lactobacilli through comparative genomics of 213 strains and associated genera.</title>
        <authorList>
            <person name="Sun Z."/>
            <person name="Harris H.M."/>
            <person name="McCann A."/>
            <person name="Guo C."/>
            <person name="Argimon S."/>
            <person name="Zhang W."/>
            <person name="Yang X."/>
            <person name="Jeffery I.B."/>
            <person name="Cooney J.C."/>
            <person name="Kagawa T.F."/>
            <person name="Liu W."/>
            <person name="Song Y."/>
            <person name="Salvetti E."/>
            <person name="Wrobel A."/>
            <person name="Rasinkangas P."/>
            <person name="Parkhill J."/>
            <person name="Rea M.C."/>
            <person name="O'Sullivan O."/>
            <person name="Ritari J."/>
            <person name="Douillard F.P."/>
            <person name="Paul Ross R."/>
            <person name="Yang R."/>
            <person name="Briner A.E."/>
            <person name="Felis G.E."/>
            <person name="de Vos W.M."/>
            <person name="Barrangou R."/>
            <person name="Klaenhammer T.R."/>
            <person name="Caufield P.W."/>
            <person name="Cui Y."/>
            <person name="Zhang H."/>
            <person name="O'Toole P.W."/>
        </authorList>
    </citation>
    <scope>NUCLEOTIDE SEQUENCE [LARGE SCALE GENOMIC DNA]</scope>
    <source>
        <strain evidence="8 9">DSM 12744</strain>
    </source>
</reference>
<dbReference type="PANTHER" id="PTHR42718">
    <property type="entry name" value="MAJOR FACILITATOR SUPERFAMILY MULTIDRUG TRANSPORTER MFSC"/>
    <property type="match status" value="1"/>
</dbReference>
<evidence type="ECO:0000313" key="8">
    <source>
        <dbReference type="EMBL" id="KRL13013.1"/>
    </source>
</evidence>
<dbReference type="AlphaFoldDB" id="A0A0R1N5C2"/>
<organism evidence="8 9">
    <name type="scientific">Schleiferilactobacillus perolens DSM 12744</name>
    <dbReference type="NCBI Taxonomy" id="1423792"/>
    <lineage>
        <taxon>Bacteria</taxon>
        <taxon>Bacillati</taxon>
        <taxon>Bacillota</taxon>
        <taxon>Bacilli</taxon>
        <taxon>Lactobacillales</taxon>
        <taxon>Lactobacillaceae</taxon>
        <taxon>Schleiferilactobacillus</taxon>
    </lineage>
</organism>
<feature type="transmembrane region" description="Helical" evidence="6">
    <location>
        <begin position="148"/>
        <end position="169"/>
    </location>
</feature>
<dbReference type="InterPro" id="IPR036259">
    <property type="entry name" value="MFS_trans_sf"/>
</dbReference>
<feature type="transmembrane region" description="Helical" evidence="6">
    <location>
        <begin position="448"/>
        <end position="468"/>
    </location>
</feature>
<feature type="domain" description="Major facilitator superfamily (MFS) profile" evidence="7">
    <location>
        <begin position="19"/>
        <end position="472"/>
    </location>
</feature>
<accession>A0A0R1N5C2</accession>
<feature type="transmembrane region" description="Helical" evidence="6">
    <location>
        <begin position="368"/>
        <end position="388"/>
    </location>
</feature>
<feature type="transmembrane region" description="Helical" evidence="6">
    <location>
        <begin position="92"/>
        <end position="113"/>
    </location>
</feature>
<feature type="transmembrane region" description="Helical" evidence="6">
    <location>
        <begin position="61"/>
        <end position="80"/>
    </location>
</feature>
<dbReference type="Gene3D" id="1.20.1250.20">
    <property type="entry name" value="MFS general substrate transporter like domains"/>
    <property type="match status" value="1"/>
</dbReference>
<dbReference type="STRING" id="1423792.FD09_GL002553"/>
<feature type="transmembrane region" description="Helical" evidence="6">
    <location>
        <begin position="409"/>
        <end position="428"/>
    </location>
</feature>
<proteinExistence type="predicted"/>
<feature type="transmembrane region" description="Helical" evidence="6">
    <location>
        <begin position="343"/>
        <end position="362"/>
    </location>
</feature>
<sequence>MRSKQLTETKQNNEQIPWYVMCAIVATGVMSLCGTIVETAMNITFPTLMRQFHITTSTVQWMTTLYLLVVAIIVPMSAFLKRRFTTKTLFITANLLFLAGVLIDAAAPSFAVLLLGRGIQGLGTGIALPLMFNIIIDQVPMAKLGLMMGVGTLITAVGPAIGPTFGGFVVDTLGWRFIFVFLTPLLVASLVLGIVSIHQKNPVSAATLDGPSVILLAVAFVTMILGFSSLGAQPFISLTVGGMLIVAVVTFGFLLWRSKRIATPIINFGVLRNRGFASLTFGLFAFQIATIGLSFILPNYIQLVNRTSANAAGLLVLPGALLGAVMSPLGGRIYDNWGAKPPLMTGILLALGSNVTLAIFAHQLSNSLIAVLYTVYMVGLGMSFGNIMTQGLSYLTGPTKSDGNAIMTTIQQISGAVGTAIVAAIVALGQSAPHVTQAVGTANGAQNALFFVIALLAIAFVLLIQVLFRKTVEKG</sequence>
<evidence type="ECO:0000256" key="5">
    <source>
        <dbReference type="ARBA" id="ARBA00023136"/>
    </source>
</evidence>
<dbReference type="Gene3D" id="1.20.1720.10">
    <property type="entry name" value="Multidrug resistance protein D"/>
    <property type="match status" value="1"/>
</dbReference>
<evidence type="ECO:0000256" key="3">
    <source>
        <dbReference type="ARBA" id="ARBA00022692"/>
    </source>
</evidence>
<feature type="transmembrane region" description="Helical" evidence="6">
    <location>
        <begin position="16"/>
        <end position="41"/>
    </location>
</feature>
<evidence type="ECO:0000256" key="1">
    <source>
        <dbReference type="ARBA" id="ARBA00004651"/>
    </source>
</evidence>
<dbReference type="PANTHER" id="PTHR42718:SF9">
    <property type="entry name" value="MAJOR FACILITATOR SUPERFAMILY MULTIDRUG TRANSPORTER MFSC"/>
    <property type="match status" value="1"/>
</dbReference>
<keyword evidence="3 6" id="KW-0812">Transmembrane</keyword>
<keyword evidence="4 6" id="KW-1133">Transmembrane helix</keyword>
<feature type="transmembrane region" description="Helical" evidence="6">
    <location>
        <begin position="276"/>
        <end position="297"/>
    </location>
</feature>
<keyword evidence="2" id="KW-0813">Transport</keyword>
<feature type="transmembrane region" description="Helical" evidence="6">
    <location>
        <begin position="309"/>
        <end position="331"/>
    </location>
</feature>
<dbReference type="PATRIC" id="fig|1423792.3.peg.2601"/>
<dbReference type="InterPro" id="IPR011701">
    <property type="entry name" value="MFS"/>
</dbReference>
<protein>
    <submittedName>
        <fullName evidence="8">Major facilitator superfamily permease</fullName>
    </submittedName>
</protein>
<dbReference type="EMBL" id="AZEC01000005">
    <property type="protein sequence ID" value="KRL13013.1"/>
    <property type="molecule type" value="Genomic_DNA"/>
</dbReference>
<dbReference type="Pfam" id="PF07690">
    <property type="entry name" value="MFS_1"/>
    <property type="match status" value="1"/>
</dbReference>
<dbReference type="InterPro" id="IPR020846">
    <property type="entry name" value="MFS_dom"/>
</dbReference>
<feature type="transmembrane region" description="Helical" evidence="6">
    <location>
        <begin position="210"/>
        <end position="229"/>
    </location>
</feature>
<evidence type="ECO:0000259" key="7">
    <source>
        <dbReference type="PROSITE" id="PS50850"/>
    </source>
</evidence>
<dbReference type="GO" id="GO:0022857">
    <property type="term" value="F:transmembrane transporter activity"/>
    <property type="evidence" value="ECO:0007669"/>
    <property type="project" value="InterPro"/>
</dbReference>
<dbReference type="GO" id="GO:0005886">
    <property type="term" value="C:plasma membrane"/>
    <property type="evidence" value="ECO:0007669"/>
    <property type="project" value="UniProtKB-SubCell"/>
</dbReference>
<gene>
    <name evidence="8" type="ORF">FD09_GL002553</name>
</gene>
<dbReference type="PROSITE" id="PS50850">
    <property type="entry name" value="MFS"/>
    <property type="match status" value="1"/>
</dbReference>
<dbReference type="Proteomes" id="UP000051330">
    <property type="component" value="Unassembled WGS sequence"/>
</dbReference>
<feature type="transmembrane region" description="Helical" evidence="6">
    <location>
        <begin position="175"/>
        <end position="198"/>
    </location>
</feature>
<dbReference type="SUPFAM" id="SSF103473">
    <property type="entry name" value="MFS general substrate transporter"/>
    <property type="match status" value="1"/>
</dbReference>
<comment type="subcellular location">
    <subcellularLocation>
        <location evidence="1">Cell membrane</location>
        <topology evidence="1">Multi-pass membrane protein</topology>
    </subcellularLocation>
</comment>
<keyword evidence="9" id="KW-1185">Reference proteome</keyword>
<evidence type="ECO:0000256" key="4">
    <source>
        <dbReference type="ARBA" id="ARBA00022989"/>
    </source>
</evidence>
<name>A0A0R1N5C2_9LACO</name>